<organism evidence="2">
    <name type="scientific">marine sediment metagenome</name>
    <dbReference type="NCBI Taxonomy" id="412755"/>
    <lineage>
        <taxon>unclassified sequences</taxon>
        <taxon>metagenomes</taxon>
        <taxon>ecological metagenomes</taxon>
    </lineage>
</organism>
<name>A0A0F9JNP7_9ZZZZ</name>
<dbReference type="EMBL" id="LAZR01009638">
    <property type="protein sequence ID" value="KKM71429.1"/>
    <property type="molecule type" value="Genomic_DNA"/>
</dbReference>
<feature type="transmembrane region" description="Helical" evidence="1">
    <location>
        <begin position="12"/>
        <end position="34"/>
    </location>
</feature>
<accession>A0A0F9JNP7</accession>
<feature type="transmembrane region" description="Helical" evidence="1">
    <location>
        <begin position="150"/>
        <end position="169"/>
    </location>
</feature>
<keyword evidence="1" id="KW-0472">Membrane</keyword>
<keyword evidence="1" id="KW-1133">Transmembrane helix</keyword>
<comment type="caution">
    <text evidence="2">The sequence shown here is derived from an EMBL/GenBank/DDBJ whole genome shotgun (WGS) entry which is preliminary data.</text>
</comment>
<reference evidence="2" key="1">
    <citation type="journal article" date="2015" name="Nature">
        <title>Complex archaea that bridge the gap between prokaryotes and eukaryotes.</title>
        <authorList>
            <person name="Spang A."/>
            <person name="Saw J.H."/>
            <person name="Jorgensen S.L."/>
            <person name="Zaremba-Niedzwiedzka K."/>
            <person name="Martijn J."/>
            <person name="Lind A.E."/>
            <person name="van Eijk R."/>
            <person name="Schleper C."/>
            <person name="Guy L."/>
            <person name="Ettema T.J."/>
        </authorList>
    </citation>
    <scope>NUCLEOTIDE SEQUENCE</scope>
</reference>
<evidence type="ECO:0000313" key="2">
    <source>
        <dbReference type="EMBL" id="KKM71429.1"/>
    </source>
</evidence>
<protein>
    <submittedName>
        <fullName evidence="2">Uncharacterized protein</fullName>
    </submittedName>
</protein>
<keyword evidence="1" id="KW-0812">Transmembrane</keyword>
<proteinExistence type="predicted"/>
<gene>
    <name evidence="2" type="ORF">LCGC14_1430680</name>
</gene>
<sequence length="179" mass="20360">MIEMVSKQKQKTKIIIGIGIIFSFLGISIISIPFPNSFVIENLGQFGIAEGVTYSVHYKYPTFSTNQKMIMSLGAVNSSFTILVLNDKDHRDWIDEQEGYLPIYGEQNIDGVYKILYLNQHYIGYIHILITAETSLELYGTIQTSYSSHYVIQGLMSLIAGIISLMILVSQKYRNKNMR</sequence>
<evidence type="ECO:0000256" key="1">
    <source>
        <dbReference type="SAM" id="Phobius"/>
    </source>
</evidence>
<dbReference type="AlphaFoldDB" id="A0A0F9JNP7"/>